<evidence type="ECO:0000313" key="1">
    <source>
        <dbReference type="EMBL" id="QMV84092.1"/>
    </source>
</evidence>
<accession>A0A7G5FBV1</accession>
<dbReference type="EMBL" id="CP059833">
    <property type="protein sequence ID" value="QMV84092.1"/>
    <property type="molecule type" value="Genomic_DNA"/>
</dbReference>
<protein>
    <submittedName>
        <fullName evidence="1">Uncharacterized protein</fullName>
    </submittedName>
</protein>
<sequence>MKVVRKVGDAAFGDSDLEYGAIIDETAPDGVNAPTEETIMCRVVDKQQVIKGTTGLEITSTARLHCHINTAPVPVGSRVTLPPAYGNRELTVVATSRADGGGMPTPDHCTLFLE</sequence>
<keyword evidence="2" id="KW-1185">Reference proteome</keyword>
<name>A0A7G5FBV1_9CORY</name>
<organism evidence="1 2">
    <name type="scientific">Corynebacterium hindlerae</name>
    <dbReference type="NCBI Taxonomy" id="699041"/>
    <lineage>
        <taxon>Bacteria</taxon>
        <taxon>Bacillati</taxon>
        <taxon>Actinomycetota</taxon>
        <taxon>Actinomycetes</taxon>
        <taxon>Mycobacteriales</taxon>
        <taxon>Corynebacteriaceae</taxon>
        <taxon>Corynebacterium</taxon>
    </lineage>
</organism>
<dbReference type="Proteomes" id="UP000515570">
    <property type="component" value="Chromosome"/>
</dbReference>
<proteinExistence type="predicted"/>
<reference evidence="1 2" key="1">
    <citation type="submission" date="2020-07" db="EMBL/GenBank/DDBJ databases">
        <title>non toxigenic Corynebacterium sp. nov from a clinical source.</title>
        <authorList>
            <person name="Bernier A.-M."/>
            <person name="Bernard K."/>
        </authorList>
    </citation>
    <scope>NUCLEOTIDE SEQUENCE [LARGE SCALE GENOMIC DNA]</scope>
    <source>
        <strain evidence="2">NML 93-0612</strain>
    </source>
</reference>
<gene>
    <name evidence="1" type="ORF">HW450_06765</name>
</gene>
<dbReference type="AlphaFoldDB" id="A0A7G5FBV1"/>
<evidence type="ECO:0000313" key="2">
    <source>
        <dbReference type="Proteomes" id="UP000515570"/>
    </source>
</evidence>